<dbReference type="InterPro" id="IPR014748">
    <property type="entry name" value="Enoyl-CoA_hydra_C"/>
</dbReference>
<dbReference type="Proteomes" id="UP001057580">
    <property type="component" value="Chromosome"/>
</dbReference>
<dbReference type="InterPro" id="IPR029045">
    <property type="entry name" value="ClpP/crotonase-like_dom_sf"/>
</dbReference>
<dbReference type="Gene3D" id="3.90.226.10">
    <property type="entry name" value="2-enoyl-CoA Hydratase, Chain A, domain 1"/>
    <property type="match status" value="1"/>
</dbReference>
<dbReference type="AlphaFoldDB" id="A0A9E7R593"/>
<dbReference type="PANTHER" id="PTHR43459:SF1">
    <property type="entry name" value="EG:BACN32G11.4 PROTEIN"/>
    <property type="match status" value="1"/>
</dbReference>
<dbReference type="EMBL" id="CP104003">
    <property type="protein sequence ID" value="UWM56135.1"/>
    <property type="molecule type" value="Genomic_DNA"/>
</dbReference>
<dbReference type="CDD" id="cd06558">
    <property type="entry name" value="crotonase-like"/>
    <property type="match status" value="1"/>
</dbReference>
<dbReference type="Gene3D" id="1.10.12.10">
    <property type="entry name" value="Lyase 2-enoyl-coa Hydratase, Chain A, domain 2"/>
    <property type="match status" value="1"/>
</dbReference>
<accession>A0A9E7R593</accession>
<reference evidence="1" key="1">
    <citation type="submission" date="2022-09" db="EMBL/GenBank/DDBJ databases">
        <title>Diverse halophilic archaea isolated from saline environments.</title>
        <authorList>
            <person name="Cui H.-L."/>
        </authorList>
    </citation>
    <scope>NUCLEOTIDE SEQUENCE</scope>
    <source>
        <strain evidence="1">ZS-35-S2</strain>
    </source>
</reference>
<sequence length="260" mass="28104">MADYENFETTFEDGVLRAEMHSTSKMNGFNAVMGDELLDIAIRLHEEPVRCFVLTGSDGVFSAGGDVGEFLTGSSPSAFRRGASILHDAMVQFHQAAVPIVTGVNGLAVGAGFSLAIFGDYVLVSEDAYFEFGYPNLGASSDGGSTFYLPRLVGLREAKRIALLNERIDPEEAVDIGLASEAVPAGEFDDRLTEVAQKVAEGPTLALGRTQRLLTESTTSTIEQQLARETETFARTARSEDFAEGVTAFVERREPEFEGR</sequence>
<dbReference type="PANTHER" id="PTHR43459">
    <property type="entry name" value="ENOYL-COA HYDRATASE"/>
    <property type="match status" value="1"/>
</dbReference>
<proteinExistence type="predicted"/>
<dbReference type="SUPFAM" id="SSF52096">
    <property type="entry name" value="ClpP/crotonase"/>
    <property type="match status" value="1"/>
</dbReference>
<dbReference type="RefSeq" id="WP_260595255.1">
    <property type="nucleotide sequence ID" value="NZ_CP104003.1"/>
</dbReference>
<protein>
    <submittedName>
        <fullName evidence="1">Enoyl-CoA hydratase-related protein</fullName>
    </submittedName>
</protein>
<keyword evidence="2" id="KW-1185">Reference proteome</keyword>
<dbReference type="GeneID" id="74942264"/>
<name>A0A9E7R593_9EURY</name>
<evidence type="ECO:0000313" key="2">
    <source>
        <dbReference type="Proteomes" id="UP001057580"/>
    </source>
</evidence>
<gene>
    <name evidence="1" type="ORF">N0B31_07540</name>
</gene>
<dbReference type="Pfam" id="PF00378">
    <property type="entry name" value="ECH_1"/>
    <property type="match status" value="1"/>
</dbReference>
<evidence type="ECO:0000313" key="1">
    <source>
        <dbReference type="EMBL" id="UWM56135.1"/>
    </source>
</evidence>
<organism evidence="1 2">
    <name type="scientific">Salinirubellus salinus</name>
    <dbReference type="NCBI Taxonomy" id="1364945"/>
    <lineage>
        <taxon>Archaea</taxon>
        <taxon>Methanobacteriati</taxon>
        <taxon>Methanobacteriota</taxon>
        <taxon>Stenosarchaea group</taxon>
        <taxon>Halobacteria</taxon>
        <taxon>Halobacteriales</taxon>
        <taxon>Natronomonadaceae</taxon>
        <taxon>Salinirubellus</taxon>
    </lineage>
</organism>
<dbReference type="KEGG" id="ssai:N0B31_07540"/>
<dbReference type="InterPro" id="IPR001753">
    <property type="entry name" value="Enoyl-CoA_hydra/iso"/>
</dbReference>